<dbReference type="Proteomes" id="UP001458880">
    <property type="component" value="Unassembled WGS sequence"/>
</dbReference>
<protein>
    <recommendedName>
        <fullName evidence="3">Myb/SANT-like domain-containing protein</fullName>
    </recommendedName>
</protein>
<dbReference type="AlphaFoldDB" id="A0AAW1LBU2"/>
<gene>
    <name evidence="1" type="ORF">QE152_g12823</name>
</gene>
<reference evidence="1 2" key="1">
    <citation type="journal article" date="2024" name="BMC Genomics">
        <title>De novo assembly and annotation of Popillia japonica's genome with initial clues to its potential as an invasive pest.</title>
        <authorList>
            <person name="Cucini C."/>
            <person name="Boschi S."/>
            <person name="Funari R."/>
            <person name="Cardaioli E."/>
            <person name="Iannotti N."/>
            <person name="Marturano G."/>
            <person name="Paoli F."/>
            <person name="Bruttini M."/>
            <person name="Carapelli A."/>
            <person name="Frati F."/>
            <person name="Nardi F."/>
        </authorList>
    </citation>
    <scope>NUCLEOTIDE SEQUENCE [LARGE SCALE GENOMIC DNA]</scope>
    <source>
        <strain evidence="1">DMR45628</strain>
    </source>
</reference>
<dbReference type="EMBL" id="JASPKY010000119">
    <property type="protein sequence ID" value="KAK9732408.1"/>
    <property type="molecule type" value="Genomic_DNA"/>
</dbReference>
<sequence>MEKSNKDLAKLQAFHNKCLIIIPGKRKTGRPRNTWRRTIEDELGQLGTMWNETRSVTSDRTKWRDMVERLCEKLKEQ</sequence>
<accession>A0AAW1LBU2</accession>
<evidence type="ECO:0000313" key="1">
    <source>
        <dbReference type="EMBL" id="KAK9732408.1"/>
    </source>
</evidence>
<organism evidence="1 2">
    <name type="scientific">Popillia japonica</name>
    <name type="common">Japanese beetle</name>
    <dbReference type="NCBI Taxonomy" id="7064"/>
    <lineage>
        <taxon>Eukaryota</taxon>
        <taxon>Metazoa</taxon>
        <taxon>Ecdysozoa</taxon>
        <taxon>Arthropoda</taxon>
        <taxon>Hexapoda</taxon>
        <taxon>Insecta</taxon>
        <taxon>Pterygota</taxon>
        <taxon>Neoptera</taxon>
        <taxon>Endopterygota</taxon>
        <taxon>Coleoptera</taxon>
        <taxon>Polyphaga</taxon>
        <taxon>Scarabaeiformia</taxon>
        <taxon>Scarabaeidae</taxon>
        <taxon>Rutelinae</taxon>
        <taxon>Popillia</taxon>
    </lineage>
</organism>
<name>A0AAW1LBU2_POPJA</name>
<evidence type="ECO:0008006" key="3">
    <source>
        <dbReference type="Google" id="ProtNLM"/>
    </source>
</evidence>
<evidence type="ECO:0000313" key="2">
    <source>
        <dbReference type="Proteomes" id="UP001458880"/>
    </source>
</evidence>
<proteinExistence type="predicted"/>
<keyword evidence="2" id="KW-1185">Reference proteome</keyword>
<comment type="caution">
    <text evidence="1">The sequence shown here is derived from an EMBL/GenBank/DDBJ whole genome shotgun (WGS) entry which is preliminary data.</text>
</comment>